<sequence length="101" mass="11053">MHPHRLQQLVASVSATIDAEQRARLATHADTSDNCRCRIASLRTELDRALDGGSPERALGLACELDGLERVQQRLDGRLLALVDELTRTPYTVDYGDGVPA</sequence>
<name>A0ABX1S2I9_9PSEU</name>
<keyword evidence="2" id="KW-1185">Reference proteome</keyword>
<comment type="caution">
    <text evidence="1">The sequence shown here is derived from an EMBL/GenBank/DDBJ whole genome shotgun (WGS) entry which is preliminary data.</text>
</comment>
<evidence type="ECO:0000313" key="1">
    <source>
        <dbReference type="EMBL" id="NMH95765.1"/>
    </source>
</evidence>
<dbReference type="RefSeq" id="WP_169379144.1">
    <property type="nucleotide sequence ID" value="NZ_JAAXLA010000001.1"/>
</dbReference>
<accession>A0ABX1S2I9</accession>
<reference evidence="1 2" key="1">
    <citation type="submission" date="2020-04" db="EMBL/GenBank/DDBJ databases">
        <authorList>
            <person name="Klaysubun C."/>
            <person name="Duangmal K."/>
            <person name="Lipun K."/>
        </authorList>
    </citation>
    <scope>NUCLEOTIDE SEQUENCE [LARGE SCALE GENOMIC DNA]</scope>
    <source>
        <strain evidence="1 2">K10HN5</strain>
    </source>
</reference>
<protein>
    <submittedName>
        <fullName evidence="1">Uncharacterized protein</fullName>
    </submittedName>
</protein>
<organism evidence="1 2">
    <name type="scientific">Pseudonocardia acidicola</name>
    <dbReference type="NCBI Taxonomy" id="2724939"/>
    <lineage>
        <taxon>Bacteria</taxon>
        <taxon>Bacillati</taxon>
        <taxon>Actinomycetota</taxon>
        <taxon>Actinomycetes</taxon>
        <taxon>Pseudonocardiales</taxon>
        <taxon>Pseudonocardiaceae</taxon>
        <taxon>Pseudonocardia</taxon>
    </lineage>
</organism>
<gene>
    <name evidence="1" type="ORF">HF526_00260</name>
</gene>
<proteinExistence type="predicted"/>
<evidence type="ECO:0000313" key="2">
    <source>
        <dbReference type="Proteomes" id="UP000820669"/>
    </source>
</evidence>
<dbReference type="Proteomes" id="UP000820669">
    <property type="component" value="Unassembled WGS sequence"/>
</dbReference>
<dbReference type="EMBL" id="JAAXLA010000001">
    <property type="protein sequence ID" value="NMH95765.1"/>
    <property type="molecule type" value="Genomic_DNA"/>
</dbReference>